<reference evidence="4" key="2">
    <citation type="submission" date="2021-04" db="EMBL/GenBank/DDBJ databases">
        <authorList>
            <person name="Gilroy R."/>
        </authorList>
    </citation>
    <scope>NUCLEOTIDE SEQUENCE</scope>
    <source>
        <strain evidence="4">CHK198-12963</strain>
    </source>
</reference>
<dbReference type="GO" id="GO:0005829">
    <property type="term" value="C:cytosol"/>
    <property type="evidence" value="ECO:0007669"/>
    <property type="project" value="TreeGrafter"/>
</dbReference>
<dbReference type="GO" id="GO:0008477">
    <property type="term" value="F:purine nucleosidase activity"/>
    <property type="evidence" value="ECO:0007669"/>
    <property type="project" value="TreeGrafter"/>
</dbReference>
<comment type="caution">
    <text evidence="4">The sequence shown here is derived from an EMBL/GenBank/DDBJ whole genome shotgun (WGS) entry which is preliminary data.</text>
</comment>
<dbReference type="PANTHER" id="PTHR12304">
    <property type="entry name" value="INOSINE-URIDINE PREFERRING NUCLEOSIDE HYDROLASE"/>
    <property type="match status" value="1"/>
</dbReference>
<dbReference type="Pfam" id="PF01156">
    <property type="entry name" value="IU_nuc_hydro"/>
    <property type="match status" value="1"/>
</dbReference>
<dbReference type="GO" id="GO:0006152">
    <property type="term" value="P:purine nucleoside catabolic process"/>
    <property type="evidence" value="ECO:0007669"/>
    <property type="project" value="TreeGrafter"/>
</dbReference>
<dbReference type="InterPro" id="IPR036452">
    <property type="entry name" value="Ribo_hydro-like"/>
</dbReference>
<dbReference type="Proteomes" id="UP000823863">
    <property type="component" value="Unassembled WGS sequence"/>
</dbReference>
<name>A0A9D2PQ53_9FIRM</name>
<dbReference type="InterPro" id="IPR023186">
    <property type="entry name" value="IUNH"/>
</dbReference>
<dbReference type="InterPro" id="IPR001910">
    <property type="entry name" value="Inosine/uridine_hydrolase_dom"/>
</dbReference>
<organism evidence="4 5">
    <name type="scientific">Candidatus Enterocloster excrementigallinarum</name>
    <dbReference type="NCBI Taxonomy" id="2838558"/>
    <lineage>
        <taxon>Bacteria</taxon>
        <taxon>Bacillati</taxon>
        <taxon>Bacillota</taxon>
        <taxon>Clostridia</taxon>
        <taxon>Lachnospirales</taxon>
        <taxon>Lachnospiraceae</taxon>
        <taxon>Enterocloster</taxon>
    </lineage>
</organism>
<evidence type="ECO:0000256" key="2">
    <source>
        <dbReference type="ARBA" id="ARBA00023295"/>
    </source>
</evidence>
<dbReference type="SUPFAM" id="SSF53590">
    <property type="entry name" value="Nucleoside hydrolase"/>
    <property type="match status" value="1"/>
</dbReference>
<proteinExistence type="predicted"/>
<accession>A0A9D2PQ53</accession>
<keyword evidence="2" id="KW-0326">Glycosidase</keyword>
<gene>
    <name evidence="4" type="ORF">H9931_00595</name>
</gene>
<protein>
    <submittedName>
        <fullName evidence="4">Nucleoside hydrolase</fullName>
    </submittedName>
</protein>
<sequence>MKTAFDVDTGVDDSLALLYALNKPRFEIVGIATVTGNVEADLAAENTLKILDLAGAPEIPVTLGALAPLRGRWEGRVSVIHGDNGLGNVKLPASGRKTTGKGVEEHYLELGERCQGELVLIALGPLTNIATDPEAADLVFQSGMDITAVGLDVTTKVRFKKSHMDWLDTHCKASCRAEVDYLKEAFKHYRYGNQVQNYCIDDSPLHDPLAVMCAAAPSLVHTQMRKARVECGGTYCRGMIVTDLREHPFQAEYIRFATAVDEERALGELLSAFLEEGR</sequence>
<keyword evidence="1 4" id="KW-0378">Hydrolase</keyword>
<evidence type="ECO:0000259" key="3">
    <source>
        <dbReference type="Pfam" id="PF01156"/>
    </source>
</evidence>
<reference evidence="4" key="1">
    <citation type="journal article" date="2021" name="PeerJ">
        <title>Extensive microbial diversity within the chicken gut microbiome revealed by metagenomics and culture.</title>
        <authorList>
            <person name="Gilroy R."/>
            <person name="Ravi A."/>
            <person name="Getino M."/>
            <person name="Pursley I."/>
            <person name="Horton D.L."/>
            <person name="Alikhan N.F."/>
            <person name="Baker D."/>
            <person name="Gharbi K."/>
            <person name="Hall N."/>
            <person name="Watson M."/>
            <person name="Adriaenssens E.M."/>
            <person name="Foster-Nyarko E."/>
            <person name="Jarju S."/>
            <person name="Secka A."/>
            <person name="Antonio M."/>
            <person name="Oren A."/>
            <person name="Chaudhuri R.R."/>
            <person name="La Ragione R."/>
            <person name="Hildebrand F."/>
            <person name="Pallen M.J."/>
        </authorList>
    </citation>
    <scope>NUCLEOTIDE SEQUENCE</scope>
    <source>
        <strain evidence="4">CHK198-12963</strain>
    </source>
</reference>
<dbReference type="Gene3D" id="3.90.245.10">
    <property type="entry name" value="Ribonucleoside hydrolase-like"/>
    <property type="match status" value="2"/>
</dbReference>
<feature type="domain" description="Inosine/uridine-preferring nucleoside hydrolase" evidence="3">
    <location>
        <begin position="5"/>
        <end position="131"/>
    </location>
</feature>
<dbReference type="EMBL" id="DWWB01000003">
    <property type="protein sequence ID" value="HJC65208.1"/>
    <property type="molecule type" value="Genomic_DNA"/>
</dbReference>
<evidence type="ECO:0000256" key="1">
    <source>
        <dbReference type="ARBA" id="ARBA00022801"/>
    </source>
</evidence>
<dbReference type="AlphaFoldDB" id="A0A9D2PQ53"/>
<evidence type="ECO:0000313" key="4">
    <source>
        <dbReference type="EMBL" id="HJC65208.1"/>
    </source>
</evidence>
<dbReference type="PANTHER" id="PTHR12304:SF4">
    <property type="entry name" value="URIDINE NUCLEOSIDASE"/>
    <property type="match status" value="1"/>
</dbReference>
<evidence type="ECO:0000313" key="5">
    <source>
        <dbReference type="Proteomes" id="UP000823863"/>
    </source>
</evidence>